<feature type="region of interest" description="Disordered" evidence="1">
    <location>
        <begin position="1"/>
        <end position="79"/>
    </location>
</feature>
<evidence type="ECO:0000313" key="3">
    <source>
        <dbReference type="Proteomes" id="UP001066276"/>
    </source>
</evidence>
<name>A0AAV7R971_PLEWA</name>
<feature type="region of interest" description="Disordered" evidence="1">
    <location>
        <begin position="110"/>
        <end position="140"/>
    </location>
</feature>
<sequence>MSRATLRIDGGSGNASSSTADFSGVPRRQWYQEVVKKGTTPHDHQLARADTTSLIGTLQRRQVQSKQPEPRLSPSPSDSGCIDCYFHAPNTLAVYKALWWRVRVDHMDQEKQRSPHTEILKTPVAGKERSPWADEEACDR</sequence>
<evidence type="ECO:0000313" key="2">
    <source>
        <dbReference type="EMBL" id="KAJ1149354.1"/>
    </source>
</evidence>
<reference evidence="2" key="1">
    <citation type="journal article" date="2022" name="bioRxiv">
        <title>Sequencing and chromosome-scale assembly of the giantPleurodeles waltlgenome.</title>
        <authorList>
            <person name="Brown T."/>
            <person name="Elewa A."/>
            <person name="Iarovenko S."/>
            <person name="Subramanian E."/>
            <person name="Araus A.J."/>
            <person name="Petzold A."/>
            <person name="Susuki M."/>
            <person name="Suzuki K.-i.T."/>
            <person name="Hayashi T."/>
            <person name="Toyoda A."/>
            <person name="Oliveira C."/>
            <person name="Osipova E."/>
            <person name="Leigh N.D."/>
            <person name="Simon A."/>
            <person name="Yun M.H."/>
        </authorList>
    </citation>
    <scope>NUCLEOTIDE SEQUENCE</scope>
    <source>
        <strain evidence="2">20211129_DDA</strain>
        <tissue evidence="2">Liver</tissue>
    </source>
</reference>
<evidence type="ECO:0000256" key="1">
    <source>
        <dbReference type="SAM" id="MobiDB-lite"/>
    </source>
</evidence>
<accession>A0AAV7R971</accession>
<feature type="compositionally biased region" description="Basic and acidic residues" evidence="1">
    <location>
        <begin position="34"/>
        <end position="47"/>
    </location>
</feature>
<keyword evidence="3" id="KW-1185">Reference proteome</keyword>
<feature type="compositionally biased region" description="Polar residues" evidence="1">
    <location>
        <begin position="50"/>
        <end position="67"/>
    </location>
</feature>
<gene>
    <name evidence="2" type="ORF">NDU88_002164</name>
</gene>
<feature type="compositionally biased region" description="Basic and acidic residues" evidence="1">
    <location>
        <begin position="110"/>
        <end position="119"/>
    </location>
</feature>
<organism evidence="2 3">
    <name type="scientific">Pleurodeles waltl</name>
    <name type="common">Iberian ribbed newt</name>
    <dbReference type="NCBI Taxonomy" id="8319"/>
    <lineage>
        <taxon>Eukaryota</taxon>
        <taxon>Metazoa</taxon>
        <taxon>Chordata</taxon>
        <taxon>Craniata</taxon>
        <taxon>Vertebrata</taxon>
        <taxon>Euteleostomi</taxon>
        <taxon>Amphibia</taxon>
        <taxon>Batrachia</taxon>
        <taxon>Caudata</taxon>
        <taxon>Salamandroidea</taxon>
        <taxon>Salamandridae</taxon>
        <taxon>Pleurodelinae</taxon>
        <taxon>Pleurodeles</taxon>
    </lineage>
</organism>
<dbReference type="EMBL" id="JANPWB010000009">
    <property type="protein sequence ID" value="KAJ1149354.1"/>
    <property type="molecule type" value="Genomic_DNA"/>
</dbReference>
<dbReference type="Proteomes" id="UP001066276">
    <property type="component" value="Chromosome 5"/>
</dbReference>
<dbReference type="AlphaFoldDB" id="A0AAV7R971"/>
<comment type="caution">
    <text evidence="2">The sequence shown here is derived from an EMBL/GenBank/DDBJ whole genome shotgun (WGS) entry which is preliminary data.</text>
</comment>
<protein>
    <submittedName>
        <fullName evidence="2">Uncharacterized protein</fullName>
    </submittedName>
</protein>
<proteinExistence type="predicted"/>